<protein>
    <submittedName>
        <fullName evidence="2">Uncharacterized protein</fullName>
    </submittedName>
</protein>
<dbReference type="PANTHER" id="PTHR48449">
    <property type="entry name" value="DUF1985 DOMAIN-CONTAINING PROTEIN"/>
    <property type="match status" value="1"/>
</dbReference>
<comment type="caution">
    <text evidence="2">The sequence shown here is derived from an EMBL/GenBank/DDBJ whole genome shotgun (WGS) entry which is preliminary data.</text>
</comment>
<feature type="compositionally biased region" description="Basic residues" evidence="1">
    <location>
        <begin position="89"/>
        <end position="98"/>
    </location>
</feature>
<feature type="region of interest" description="Disordered" evidence="1">
    <location>
        <begin position="50"/>
        <end position="105"/>
    </location>
</feature>
<gene>
    <name evidence="2" type="ORF">Bca52824_018224</name>
</gene>
<feature type="region of interest" description="Disordered" evidence="1">
    <location>
        <begin position="243"/>
        <end position="276"/>
    </location>
</feature>
<evidence type="ECO:0000256" key="1">
    <source>
        <dbReference type="SAM" id="MobiDB-lite"/>
    </source>
</evidence>
<dbReference type="PANTHER" id="PTHR48449:SF1">
    <property type="entry name" value="DUF1985 DOMAIN-CONTAINING PROTEIN"/>
    <property type="match status" value="1"/>
</dbReference>
<reference evidence="2 3" key="1">
    <citation type="submission" date="2020-02" db="EMBL/GenBank/DDBJ databases">
        <authorList>
            <person name="Ma Q."/>
            <person name="Huang Y."/>
            <person name="Song X."/>
            <person name="Pei D."/>
        </authorList>
    </citation>
    <scope>NUCLEOTIDE SEQUENCE [LARGE SCALE GENOMIC DNA]</scope>
    <source>
        <strain evidence="2">Sxm20200214</strain>
        <tissue evidence="2">Leaf</tissue>
    </source>
</reference>
<evidence type="ECO:0000313" key="2">
    <source>
        <dbReference type="EMBL" id="KAG2315102.1"/>
    </source>
</evidence>
<dbReference type="Proteomes" id="UP000886595">
    <property type="component" value="Unassembled WGS sequence"/>
</dbReference>
<feature type="region of interest" description="Disordered" evidence="1">
    <location>
        <begin position="134"/>
        <end position="218"/>
    </location>
</feature>
<organism evidence="2 3">
    <name type="scientific">Brassica carinata</name>
    <name type="common">Ethiopian mustard</name>
    <name type="synonym">Abyssinian cabbage</name>
    <dbReference type="NCBI Taxonomy" id="52824"/>
    <lineage>
        <taxon>Eukaryota</taxon>
        <taxon>Viridiplantae</taxon>
        <taxon>Streptophyta</taxon>
        <taxon>Embryophyta</taxon>
        <taxon>Tracheophyta</taxon>
        <taxon>Spermatophyta</taxon>
        <taxon>Magnoliopsida</taxon>
        <taxon>eudicotyledons</taxon>
        <taxon>Gunneridae</taxon>
        <taxon>Pentapetalae</taxon>
        <taxon>rosids</taxon>
        <taxon>malvids</taxon>
        <taxon>Brassicales</taxon>
        <taxon>Brassicaceae</taxon>
        <taxon>Brassiceae</taxon>
        <taxon>Brassica</taxon>
    </lineage>
</organism>
<feature type="compositionally biased region" description="Basic and acidic residues" evidence="1">
    <location>
        <begin position="58"/>
        <end position="71"/>
    </location>
</feature>
<feature type="compositionally biased region" description="Basic residues" evidence="1">
    <location>
        <begin position="134"/>
        <end position="150"/>
    </location>
</feature>
<dbReference type="AlphaFoldDB" id="A0A8X8AZ72"/>
<feature type="compositionally biased region" description="Basic and acidic residues" evidence="1">
    <location>
        <begin position="257"/>
        <end position="275"/>
    </location>
</feature>
<sequence length="455" mass="50890">MLSMQLSVQPMVECGEDKEEGWGEFDCEIHERKVVYMVDELKAGHEFKKWEWGGGDSAEPKYEHTVKEKENKRKTRAGQSKEEEGPALKQRRLSRYFSRKGNGDGGKLEAVEAKLEKLIGVVETMKNELEKQGRILHKRRSVDTGKRRKSLSSSMLCGGRRKRRKSVGTGCKWVFDESDGKDSESSRNGDEELCVDKTSIEEENSDSEGLEGRGGTLRESVVVPLMVGKKGDATQVGHQVCFGSGSNTFHAPEDEDGDRRDERGIDGAEAGRDTEVDFGELNKLVGAITRATEVDADADKVDERRGAGDAREDAEVKGNGEETMKEPEVFEVDREVDNEDDEQALDADKEVMELSDSSPCKRTEKHKPVESEGDLVSLLLAKEPFSMDKIVPEVEDSDYPFFESVLLANPKVLHVDAGGKYDLRNEFFVELGTPQKWVSTQHMEVLVDYVASRQE</sequence>
<evidence type="ECO:0000313" key="3">
    <source>
        <dbReference type="Proteomes" id="UP000886595"/>
    </source>
</evidence>
<name>A0A8X8AZ72_BRACI</name>
<keyword evidence="3" id="KW-1185">Reference proteome</keyword>
<feature type="compositionally biased region" description="Basic and acidic residues" evidence="1">
    <location>
        <begin position="174"/>
        <end position="200"/>
    </location>
</feature>
<dbReference type="EMBL" id="JAAMPC010000004">
    <property type="protein sequence ID" value="KAG2315102.1"/>
    <property type="molecule type" value="Genomic_DNA"/>
</dbReference>
<proteinExistence type="predicted"/>
<feature type="region of interest" description="Disordered" evidence="1">
    <location>
        <begin position="299"/>
        <end position="329"/>
    </location>
</feature>
<accession>A0A8X8AZ72</accession>